<proteinExistence type="predicted"/>
<protein>
    <submittedName>
        <fullName evidence="4">M1 family metallopeptidase</fullName>
    </submittedName>
</protein>
<dbReference type="GO" id="GO:0008270">
    <property type="term" value="F:zinc ion binding"/>
    <property type="evidence" value="ECO:0007669"/>
    <property type="project" value="InterPro"/>
</dbReference>
<dbReference type="Gene3D" id="1.10.390.10">
    <property type="entry name" value="Neutral Protease Domain 2"/>
    <property type="match status" value="1"/>
</dbReference>
<feature type="chain" id="PRO_5037213132" evidence="2">
    <location>
        <begin position="24"/>
        <end position="807"/>
    </location>
</feature>
<feature type="compositionally biased region" description="Low complexity" evidence="1">
    <location>
        <begin position="784"/>
        <end position="795"/>
    </location>
</feature>
<evidence type="ECO:0000313" key="4">
    <source>
        <dbReference type="EMBL" id="MBO0936588.1"/>
    </source>
</evidence>
<evidence type="ECO:0000256" key="2">
    <source>
        <dbReference type="SAM" id="SignalP"/>
    </source>
</evidence>
<comment type="caution">
    <text evidence="4">The sequence shown here is derived from an EMBL/GenBank/DDBJ whole genome shotgun (WGS) entry which is preliminary data.</text>
</comment>
<accession>A0A939GHJ3</accession>
<dbReference type="GO" id="GO:0042277">
    <property type="term" value="F:peptide binding"/>
    <property type="evidence" value="ECO:0007669"/>
    <property type="project" value="TreeGrafter"/>
</dbReference>
<dbReference type="InterPro" id="IPR014782">
    <property type="entry name" value="Peptidase_M1_dom"/>
</dbReference>
<name>A0A939GHJ3_9BACT</name>
<dbReference type="GO" id="GO:0070006">
    <property type="term" value="F:metalloaminopeptidase activity"/>
    <property type="evidence" value="ECO:0007669"/>
    <property type="project" value="TreeGrafter"/>
</dbReference>
<dbReference type="Proteomes" id="UP000664034">
    <property type="component" value="Unassembled WGS sequence"/>
</dbReference>
<dbReference type="InterPro" id="IPR050344">
    <property type="entry name" value="Peptidase_M1_aminopeptidases"/>
</dbReference>
<evidence type="ECO:0000313" key="5">
    <source>
        <dbReference type="Proteomes" id="UP000664034"/>
    </source>
</evidence>
<dbReference type="GO" id="GO:0005737">
    <property type="term" value="C:cytoplasm"/>
    <property type="evidence" value="ECO:0007669"/>
    <property type="project" value="TreeGrafter"/>
</dbReference>
<dbReference type="InterPro" id="IPR027268">
    <property type="entry name" value="Peptidase_M4/M1_CTD_sf"/>
</dbReference>
<evidence type="ECO:0000256" key="1">
    <source>
        <dbReference type="SAM" id="MobiDB-lite"/>
    </source>
</evidence>
<dbReference type="GO" id="GO:0016020">
    <property type="term" value="C:membrane"/>
    <property type="evidence" value="ECO:0007669"/>
    <property type="project" value="TreeGrafter"/>
</dbReference>
<keyword evidence="5" id="KW-1185">Reference proteome</keyword>
<keyword evidence="2" id="KW-0732">Signal</keyword>
<dbReference type="EMBL" id="JAFMYV010000003">
    <property type="protein sequence ID" value="MBO0936588.1"/>
    <property type="molecule type" value="Genomic_DNA"/>
</dbReference>
<gene>
    <name evidence="4" type="ORF">J2I47_08545</name>
</gene>
<dbReference type="PANTHER" id="PTHR11533:SF174">
    <property type="entry name" value="PUROMYCIN-SENSITIVE AMINOPEPTIDASE-RELATED"/>
    <property type="match status" value="1"/>
</dbReference>
<dbReference type="SUPFAM" id="SSF55486">
    <property type="entry name" value="Metalloproteases ('zincins'), catalytic domain"/>
    <property type="match status" value="1"/>
</dbReference>
<sequence length="807" mass="91221">MRHTIGSVLALGLALLLSERAAAQTAPSNFSANDKFEQMGPALPTPNTFRTAAGAPGKDYFQNRADYDIKATLDDAQQKITGTETITYHNNSTDELRYIWLQLDQNLFAKGSTGSITRTGGVSEGGMSFTQLQNLTSVRERSQQQASDKFGYKITKVTSAGKNVQPLPYTINETMMRIDLPTPLKPGTSYSFNVDWNYFITEYYGRSGYEKFKDGNSNYFIAHWFPRLCAYNDVNGWQNKQFLGQGEFTLIFGNYKVAITVPSDHIVGSTGECQNYRQVLTSAQQQRMAKAAASKTPVVIVTQAEAEAAEKARPADVKGTKTWVYKADNVRDFAFASSRKFIWDAMQTDVYGDGHKIWSMSFYSKEGNPLWGQYSTRVVEHTLKSYGNRTIKYPYPVAISCHATAGGGMEYPMISFNGGRPEADGTYSEQVKAGMIGVIIHEVGHNFFPMIVNSDERQWTWMDEGLNTFCQYLAEKEWDYNFPSRRGEPQYIVDYMKADKSVLSPIMTSSDNVINLGANAYAKPATALNILRETVMGRDLFDYAFKEYARRWAFKSPEPADFFRTLEDASGVDLDWFWKGWFYGVEPVDQDLVTVNWYQPSSQNPEVVKAEAREAYKRRMNTVSKQRDALKKDETVVSQDTTMMDFYNRYDQFAVTDADRKKYQDYLATLTPDERAVLESKQNFYTLTLKNKGGLPMPVIVRMEFEDGTDSTARFPAEIWRFNNNQIAKVIATSKKVTQWTLDPYQEIADIDTENNSFPRTSKPTRFQLFKQRPGGFGPPAGPNPMQQQRQASQAPAPPAKQGSGKN</sequence>
<dbReference type="PANTHER" id="PTHR11533">
    <property type="entry name" value="PROTEASE M1 ZINC METALLOPROTEASE"/>
    <property type="match status" value="1"/>
</dbReference>
<feature type="signal peptide" evidence="2">
    <location>
        <begin position="1"/>
        <end position="23"/>
    </location>
</feature>
<feature type="compositionally biased region" description="Polar residues" evidence="1">
    <location>
        <begin position="754"/>
        <end position="765"/>
    </location>
</feature>
<dbReference type="GO" id="GO:0043171">
    <property type="term" value="P:peptide catabolic process"/>
    <property type="evidence" value="ECO:0007669"/>
    <property type="project" value="TreeGrafter"/>
</dbReference>
<dbReference type="GO" id="GO:0005615">
    <property type="term" value="C:extracellular space"/>
    <property type="evidence" value="ECO:0007669"/>
    <property type="project" value="TreeGrafter"/>
</dbReference>
<evidence type="ECO:0000259" key="3">
    <source>
        <dbReference type="Pfam" id="PF01433"/>
    </source>
</evidence>
<dbReference type="Pfam" id="PF01433">
    <property type="entry name" value="Peptidase_M1"/>
    <property type="match status" value="1"/>
</dbReference>
<dbReference type="CDD" id="cd09604">
    <property type="entry name" value="M1_APN_like"/>
    <property type="match status" value="1"/>
</dbReference>
<dbReference type="RefSeq" id="WP_207364143.1">
    <property type="nucleotide sequence ID" value="NZ_JAFMYV010000003.1"/>
</dbReference>
<feature type="region of interest" description="Disordered" evidence="1">
    <location>
        <begin position="754"/>
        <end position="807"/>
    </location>
</feature>
<reference evidence="4" key="1">
    <citation type="submission" date="2021-03" db="EMBL/GenBank/DDBJ databases">
        <title>Fibrella sp. HMF5335 genome sequencing and assembly.</title>
        <authorList>
            <person name="Kang H."/>
            <person name="Kim H."/>
            <person name="Bae S."/>
            <person name="Joh K."/>
        </authorList>
    </citation>
    <scope>NUCLEOTIDE SEQUENCE</scope>
    <source>
        <strain evidence="4">HMF5335</strain>
    </source>
</reference>
<organism evidence="4 5">
    <name type="scientific">Fibrella rubiginis</name>
    <dbReference type="NCBI Taxonomy" id="2817060"/>
    <lineage>
        <taxon>Bacteria</taxon>
        <taxon>Pseudomonadati</taxon>
        <taxon>Bacteroidota</taxon>
        <taxon>Cytophagia</taxon>
        <taxon>Cytophagales</taxon>
        <taxon>Spirosomataceae</taxon>
        <taxon>Fibrella</taxon>
    </lineage>
</organism>
<feature type="domain" description="Peptidase M1 membrane alanine aminopeptidase" evidence="3">
    <location>
        <begin position="392"/>
        <end position="581"/>
    </location>
</feature>
<dbReference type="AlphaFoldDB" id="A0A939GHJ3"/>